<dbReference type="EMBL" id="BMYZ01000001">
    <property type="protein sequence ID" value="GGY63256.1"/>
    <property type="molecule type" value="Genomic_DNA"/>
</dbReference>
<evidence type="ECO:0000313" key="2">
    <source>
        <dbReference type="EMBL" id="GGY63256.1"/>
    </source>
</evidence>
<proteinExistence type="predicted"/>
<feature type="transmembrane region" description="Helical" evidence="1">
    <location>
        <begin position="123"/>
        <end position="144"/>
    </location>
</feature>
<keyword evidence="1" id="KW-0472">Membrane</keyword>
<sequence>MRTNQISPYLVWPFVFVGQLLATALLAWHLLAQFSFAYPLGYQLLKLDQHIAEYAPLNRHIHGFQFTQPKEHWELFAQITRAVQHNGEGLADIYFKLPNNTHIPLMHTAEIIHLQDVSHLINAFYVAGGIGLLLWIIFFTLAYAQKMSFPSPRDIVLGFCGGIFLISTFILSVGSTKVFYWLHTKVFPEGHQWFFYYEDSLMTTLMKAPDIFAFIAVLLLVVLMLIWGLSTFGMARLLKRNIAIEPNSKTETKNHNKKVKRKRN</sequence>
<keyword evidence="3" id="KW-1185">Reference proteome</keyword>
<feature type="transmembrane region" description="Helical" evidence="1">
    <location>
        <begin position="156"/>
        <end position="182"/>
    </location>
</feature>
<name>A0ABQ3ARB4_9GAMM</name>
<feature type="transmembrane region" description="Helical" evidence="1">
    <location>
        <begin position="211"/>
        <end position="232"/>
    </location>
</feature>
<feature type="transmembrane region" description="Helical" evidence="1">
    <location>
        <begin position="9"/>
        <end position="31"/>
    </location>
</feature>
<keyword evidence="1" id="KW-0812">Transmembrane</keyword>
<dbReference type="Pfam" id="PF07314">
    <property type="entry name" value="Lit"/>
    <property type="match status" value="1"/>
</dbReference>
<keyword evidence="1" id="KW-1133">Transmembrane helix</keyword>
<organism evidence="2 3">
    <name type="scientific">Cellvibrio zantedeschiae</name>
    <dbReference type="NCBI Taxonomy" id="1237077"/>
    <lineage>
        <taxon>Bacteria</taxon>
        <taxon>Pseudomonadati</taxon>
        <taxon>Pseudomonadota</taxon>
        <taxon>Gammaproteobacteria</taxon>
        <taxon>Cellvibrionales</taxon>
        <taxon>Cellvibrionaceae</taxon>
        <taxon>Cellvibrio</taxon>
    </lineage>
</organism>
<dbReference type="Proteomes" id="UP000619761">
    <property type="component" value="Unassembled WGS sequence"/>
</dbReference>
<protein>
    <recommendedName>
        <fullName evidence="4">DUF1461 domain-containing protein</fullName>
    </recommendedName>
</protein>
<dbReference type="InterPro" id="IPR010178">
    <property type="entry name" value="Lit"/>
</dbReference>
<evidence type="ECO:0000313" key="3">
    <source>
        <dbReference type="Proteomes" id="UP000619761"/>
    </source>
</evidence>
<evidence type="ECO:0008006" key="4">
    <source>
        <dbReference type="Google" id="ProtNLM"/>
    </source>
</evidence>
<comment type="caution">
    <text evidence="2">The sequence shown here is derived from an EMBL/GenBank/DDBJ whole genome shotgun (WGS) entry which is preliminary data.</text>
</comment>
<reference evidence="3" key="1">
    <citation type="journal article" date="2019" name="Int. J. Syst. Evol. Microbiol.">
        <title>The Global Catalogue of Microorganisms (GCM) 10K type strain sequencing project: providing services to taxonomists for standard genome sequencing and annotation.</title>
        <authorList>
            <consortium name="The Broad Institute Genomics Platform"/>
            <consortium name="The Broad Institute Genome Sequencing Center for Infectious Disease"/>
            <person name="Wu L."/>
            <person name="Ma J."/>
        </authorList>
    </citation>
    <scope>NUCLEOTIDE SEQUENCE [LARGE SCALE GENOMIC DNA]</scope>
    <source>
        <strain evidence="3">KCTC 32239</strain>
    </source>
</reference>
<accession>A0ABQ3ARB4</accession>
<gene>
    <name evidence="2" type="ORF">GCM10011613_03660</name>
</gene>
<evidence type="ECO:0000256" key="1">
    <source>
        <dbReference type="SAM" id="Phobius"/>
    </source>
</evidence>